<sequence>MTEATQAENSYTAWSPEESTDRLHGDFGCLGAKCVNVVLDDTGGLGFGTLIEGGLYASTPSTNESSSPSTKANLTKGEEILAHVLERQISYFADAEGIQGCLDYICGSFYTEVFRVIWVGFDKQNPRGRFARWKGIEPVLKDLVCQMTAFDPRKRITAREGLAHPWF</sequence>
<proteinExistence type="predicted"/>
<evidence type="ECO:0000313" key="2">
    <source>
        <dbReference type="Proteomes" id="UP000226031"/>
    </source>
</evidence>
<keyword evidence="2" id="KW-1185">Reference proteome</keyword>
<reference evidence="1 2" key="1">
    <citation type="submission" date="2017-10" db="EMBL/GenBank/DDBJ databases">
        <title>Comparative genomics in systemic dimorphic fungi from Ajellomycetaceae.</title>
        <authorList>
            <person name="Munoz J.F."/>
            <person name="Mcewen J.G."/>
            <person name="Clay O.K."/>
            <person name="Cuomo C.A."/>
        </authorList>
    </citation>
    <scope>NUCLEOTIDE SEQUENCE [LARGE SCALE GENOMIC DNA]</scope>
    <source>
        <strain evidence="1 2">UAMH4076</strain>
    </source>
</reference>
<evidence type="ECO:0000313" key="1">
    <source>
        <dbReference type="EMBL" id="PGH33358.1"/>
    </source>
</evidence>
<dbReference type="AlphaFoldDB" id="A0A2B7ZJM0"/>
<dbReference type="EMBL" id="PDND01000065">
    <property type="protein sequence ID" value="PGH33358.1"/>
    <property type="molecule type" value="Genomic_DNA"/>
</dbReference>
<protein>
    <recommendedName>
        <fullName evidence="3">Protein kinase domain-containing protein</fullName>
    </recommendedName>
</protein>
<dbReference type="InterPro" id="IPR011009">
    <property type="entry name" value="Kinase-like_dom_sf"/>
</dbReference>
<dbReference type="STRING" id="73230.A0A2B7ZJM0"/>
<evidence type="ECO:0008006" key="3">
    <source>
        <dbReference type="Google" id="ProtNLM"/>
    </source>
</evidence>
<dbReference type="Gene3D" id="1.10.510.10">
    <property type="entry name" value="Transferase(Phosphotransferase) domain 1"/>
    <property type="match status" value="1"/>
</dbReference>
<dbReference type="SUPFAM" id="SSF56112">
    <property type="entry name" value="Protein kinase-like (PK-like)"/>
    <property type="match status" value="1"/>
</dbReference>
<organism evidence="1 2">
    <name type="scientific">[Emmonsia] crescens</name>
    <dbReference type="NCBI Taxonomy" id="73230"/>
    <lineage>
        <taxon>Eukaryota</taxon>
        <taxon>Fungi</taxon>
        <taxon>Dikarya</taxon>
        <taxon>Ascomycota</taxon>
        <taxon>Pezizomycotina</taxon>
        <taxon>Eurotiomycetes</taxon>
        <taxon>Eurotiomycetidae</taxon>
        <taxon>Onygenales</taxon>
        <taxon>Ajellomycetaceae</taxon>
        <taxon>Emergomyces</taxon>
    </lineage>
</organism>
<accession>A0A2B7ZJM0</accession>
<name>A0A2B7ZJM0_9EURO</name>
<comment type="caution">
    <text evidence="1">The sequence shown here is derived from an EMBL/GenBank/DDBJ whole genome shotgun (WGS) entry which is preliminary data.</text>
</comment>
<dbReference type="VEuPathDB" id="FungiDB:EMCG_05077"/>
<dbReference type="Proteomes" id="UP000226031">
    <property type="component" value="Unassembled WGS sequence"/>
</dbReference>
<gene>
    <name evidence="1" type="ORF">GX50_03835</name>
</gene>